<evidence type="ECO:0000313" key="7">
    <source>
        <dbReference type="EMBL" id="MFD1585401.1"/>
    </source>
</evidence>
<dbReference type="AlphaFoldDB" id="A0ABD6C555"/>
<dbReference type="PANTHER" id="PTHR33452:SF1">
    <property type="entry name" value="INNER MEMBRANE PROTEIN YPHA-RELATED"/>
    <property type="match status" value="1"/>
</dbReference>
<keyword evidence="5 6" id="KW-0472">Membrane</keyword>
<dbReference type="InterPro" id="IPR032808">
    <property type="entry name" value="DoxX"/>
</dbReference>
<comment type="subcellular location">
    <subcellularLocation>
        <location evidence="1">Cell membrane</location>
        <topology evidence="1">Multi-pass membrane protein</topology>
    </subcellularLocation>
</comment>
<dbReference type="Proteomes" id="UP001597119">
    <property type="component" value="Unassembled WGS sequence"/>
</dbReference>
<evidence type="ECO:0000256" key="4">
    <source>
        <dbReference type="ARBA" id="ARBA00022989"/>
    </source>
</evidence>
<dbReference type="RefSeq" id="WP_247377684.1">
    <property type="nucleotide sequence ID" value="NZ_JALLGV010000004.1"/>
</dbReference>
<feature type="transmembrane region" description="Helical" evidence="6">
    <location>
        <begin position="43"/>
        <end position="64"/>
    </location>
</feature>
<evidence type="ECO:0000313" key="8">
    <source>
        <dbReference type="Proteomes" id="UP001597119"/>
    </source>
</evidence>
<feature type="transmembrane region" description="Helical" evidence="6">
    <location>
        <begin position="71"/>
        <end position="97"/>
    </location>
</feature>
<accession>A0ABD6C555</accession>
<comment type="caution">
    <text evidence="7">The sequence shown here is derived from an EMBL/GenBank/DDBJ whole genome shotgun (WGS) entry which is preliminary data.</text>
</comment>
<keyword evidence="4 6" id="KW-1133">Transmembrane helix</keyword>
<dbReference type="EMBL" id="JBHUDJ010000001">
    <property type="protein sequence ID" value="MFD1585401.1"/>
    <property type="molecule type" value="Genomic_DNA"/>
</dbReference>
<name>A0ABD6C555_9EURY</name>
<feature type="transmembrane region" description="Helical" evidence="6">
    <location>
        <begin position="109"/>
        <end position="131"/>
    </location>
</feature>
<evidence type="ECO:0000256" key="5">
    <source>
        <dbReference type="ARBA" id="ARBA00023136"/>
    </source>
</evidence>
<keyword evidence="3 6" id="KW-0812">Transmembrane</keyword>
<sequence>MLSTRSSWVPLPLRIGIGTIMTIHGLGKLGVGPLASPDGVAGFAGFLASLGVPLALVTAWFVTLVELVGGVLLLVGLFVRYAAVFIAGDMVVATLLVHLPNGFAVSDGGYEFTLLLALASVSLVLSGPGVLSLERALLGGEYVPLSSSGTTEEGTA</sequence>
<organism evidence="7 8">
    <name type="scientific">Halorientalis brevis</name>
    <dbReference type="NCBI Taxonomy" id="1126241"/>
    <lineage>
        <taxon>Archaea</taxon>
        <taxon>Methanobacteriati</taxon>
        <taxon>Methanobacteriota</taxon>
        <taxon>Stenosarchaea group</taxon>
        <taxon>Halobacteria</taxon>
        <taxon>Halobacteriales</taxon>
        <taxon>Haloarculaceae</taxon>
        <taxon>Halorientalis</taxon>
    </lineage>
</organism>
<dbReference type="GO" id="GO:0005886">
    <property type="term" value="C:plasma membrane"/>
    <property type="evidence" value="ECO:0007669"/>
    <property type="project" value="UniProtKB-SubCell"/>
</dbReference>
<evidence type="ECO:0000256" key="2">
    <source>
        <dbReference type="ARBA" id="ARBA00022475"/>
    </source>
</evidence>
<gene>
    <name evidence="7" type="ORF">ACFR9U_00270</name>
</gene>
<keyword evidence="8" id="KW-1185">Reference proteome</keyword>
<evidence type="ECO:0000256" key="6">
    <source>
        <dbReference type="SAM" id="Phobius"/>
    </source>
</evidence>
<evidence type="ECO:0000256" key="3">
    <source>
        <dbReference type="ARBA" id="ARBA00022692"/>
    </source>
</evidence>
<evidence type="ECO:0000256" key="1">
    <source>
        <dbReference type="ARBA" id="ARBA00004651"/>
    </source>
</evidence>
<dbReference type="PANTHER" id="PTHR33452">
    <property type="entry name" value="OXIDOREDUCTASE CATD-RELATED"/>
    <property type="match status" value="1"/>
</dbReference>
<feature type="transmembrane region" description="Helical" evidence="6">
    <location>
        <begin position="12"/>
        <end position="31"/>
    </location>
</feature>
<proteinExistence type="predicted"/>
<reference evidence="7 8" key="1">
    <citation type="journal article" date="2019" name="Int. J. Syst. Evol. Microbiol.">
        <title>The Global Catalogue of Microorganisms (GCM) 10K type strain sequencing project: providing services to taxonomists for standard genome sequencing and annotation.</title>
        <authorList>
            <consortium name="The Broad Institute Genomics Platform"/>
            <consortium name="The Broad Institute Genome Sequencing Center for Infectious Disease"/>
            <person name="Wu L."/>
            <person name="Ma J."/>
        </authorList>
    </citation>
    <scope>NUCLEOTIDE SEQUENCE [LARGE SCALE GENOMIC DNA]</scope>
    <source>
        <strain evidence="7 8">CGMCC 1.12125</strain>
    </source>
</reference>
<keyword evidence="2" id="KW-1003">Cell membrane</keyword>
<protein>
    <submittedName>
        <fullName evidence="7">DoxX family protein</fullName>
    </submittedName>
</protein>
<dbReference type="Pfam" id="PF07681">
    <property type="entry name" value="DoxX"/>
    <property type="match status" value="1"/>
</dbReference>
<dbReference type="InterPro" id="IPR051907">
    <property type="entry name" value="DoxX-like_oxidoreductase"/>
</dbReference>